<feature type="signal peptide" evidence="1">
    <location>
        <begin position="1"/>
        <end position="23"/>
    </location>
</feature>
<keyword evidence="3" id="KW-1185">Reference proteome</keyword>
<proteinExistence type="predicted"/>
<accession>A0A1B1AFP1</accession>
<keyword evidence="1" id="KW-0732">Signal</keyword>
<evidence type="ECO:0000256" key="1">
    <source>
        <dbReference type="SAM" id="SignalP"/>
    </source>
</evidence>
<dbReference type="Proteomes" id="UP000092498">
    <property type="component" value="Chromosome"/>
</dbReference>
<dbReference type="EMBL" id="CP013244">
    <property type="protein sequence ID" value="ANP45361.1"/>
    <property type="molecule type" value="Genomic_DNA"/>
</dbReference>
<organism evidence="2 3">
    <name type="scientific">Candidatus Viadribacter manganicus</name>
    <dbReference type="NCBI Taxonomy" id="1759059"/>
    <lineage>
        <taxon>Bacteria</taxon>
        <taxon>Pseudomonadati</taxon>
        <taxon>Pseudomonadota</taxon>
        <taxon>Alphaproteobacteria</taxon>
        <taxon>Hyphomonadales</taxon>
        <taxon>Hyphomonadaceae</taxon>
        <taxon>Candidatus Viadribacter</taxon>
    </lineage>
</organism>
<dbReference type="PROSITE" id="PS51257">
    <property type="entry name" value="PROKAR_LIPOPROTEIN"/>
    <property type="match status" value="1"/>
</dbReference>
<feature type="chain" id="PRO_5008518734" description="Lipoprotein" evidence="1">
    <location>
        <begin position="24"/>
        <end position="176"/>
    </location>
</feature>
<name>A0A1B1AFP1_9PROT</name>
<evidence type="ECO:0000313" key="3">
    <source>
        <dbReference type="Proteomes" id="UP000092498"/>
    </source>
</evidence>
<dbReference type="AlphaFoldDB" id="A0A1B1AFP1"/>
<gene>
    <name evidence="2" type="ORF">ATE48_05255</name>
</gene>
<evidence type="ECO:0008006" key="4">
    <source>
        <dbReference type="Google" id="ProtNLM"/>
    </source>
</evidence>
<sequence>MRTFLMTTAFIALLAACSPPAQQQTQTPQTPPGPTTIACNDVTPNAARQVSVGAEVVAAAAASDLRGGSITPGTYDLVSATRVGAATGWTGTRAVSLAVSEDQSGAVTFNWAGAEPGGETDRWTAAFTEAPQPRIAYTCGRIGEVAGDFAAQNNALELRLQDGAAGQLALRFERRS</sequence>
<reference evidence="2 3" key="1">
    <citation type="submission" date="2015-11" db="EMBL/GenBank/DDBJ databases">
        <title>Whole-Genome Sequence of Candidatus Oderbacter manganicum from the National Park Lower Oder Valley, Germany.</title>
        <authorList>
            <person name="Braun B."/>
            <person name="Liere K."/>
            <person name="Szewzyk U."/>
        </authorList>
    </citation>
    <scope>NUCLEOTIDE SEQUENCE [LARGE SCALE GENOMIC DNA]</scope>
    <source>
        <strain evidence="2 3">OTSz_A_272</strain>
    </source>
</reference>
<dbReference type="OrthoDB" id="8480268at2"/>
<dbReference type="KEGG" id="cbot:ATE48_05255"/>
<evidence type="ECO:0000313" key="2">
    <source>
        <dbReference type="EMBL" id="ANP45361.1"/>
    </source>
</evidence>
<protein>
    <recommendedName>
        <fullName evidence="4">Lipoprotein</fullName>
    </recommendedName>
</protein>
<dbReference type="InParanoid" id="A0A1B1AFP1"/>
<dbReference type="RefSeq" id="WP_066768530.1">
    <property type="nucleotide sequence ID" value="NZ_CP013244.1"/>
</dbReference>
<dbReference type="STRING" id="1759059.ATE48_05255"/>